<evidence type="ECO:0000256" key="1">
    <source>
        <dbReference type="SAM" id="MobiDB-lite"/>
    </source>
</evidence>
<feature type="compositionally biased region" description="Low complexity" evidence="1">
    <location>
        <begin position="76"/>
        <end position="92"/>
    </location>
</feature>
<accession>A0AAV7QC37</accession>
<proteinExistence type="predicted"/>
<name>A0AAV7QC37_PLEWA</name>
<feature type="region of interest" description="Disordered" evidence="1">
    <location>
        <begin position="1"/>
        <end position="35"/>
    </location>
</feature>
<evidence type="ECO:0000313" key="2">
    <source>
        <dbReference type="EMBL" id="KAJ1137021.1"/>
    </source>
</evidence>
<gene>
    <name evidence="2" type="ORF">NDU88_003434</name>
</gene>
<feature type="region of interest" description="Disordered" evidence="1">
    <location>
        <begin position="76"/>
        <end position="98"/>
    </location>
</feature>
<protein>
    <submittedName>
        <fullName evidence="2">Uncharacterized protein</fullName>
    </submittedName>
</protein>
<evidence type="ECO:0000313" key="3">
    <source>
        <dbReference type="Proteomes" id="UP001066276"/>
    </source>
</evidence>
<comment type="caution">
    <text evidence="2">The sequence shown here is derived from an EMBL/GenBank/DDBJ whole genome shotgun (WGS) entry which is preliminary data.</text>
</comment>
<sequence>MLLPGPHHGHAGPGRPLRGRINRWAPASPPPSSAASVLKARSAPAYIRTSIMAPALCSAARNRVVAPVARWVSVASRAGRRPPAASPHSPGPFSYMSPGPSQCAQGAAIFSLRKAAFSTHHNPVRAGALNALHAPPLLARRAQALETP</sequence>
<keyword evidence="3" id="KW-1185">Reference proteome</keyword>
<dbReference type="AlphaFoldDB" id="A0AAV7QC37"/>
<reference evidence="2" key="1">
    <citation type="journal article" date="2022" name="bioRxiv">
        <title>Sequencing and chromosome-scale assembly of the giantPleurodeles waltlgenome.</title>
        <authorList>
            <person name="Brown T."/>
            <person name="Elewa A."/>
            <person name="Iarovenko S."/>
            <person name="Subramanian E."/>
            <person name="Araus A.J."/>
            <person name="Petzold A."/>
            <person name="Susuki M."/>
            <person name="Suzuki K.-i.T."/>
            <person name="Hayashi T."/>
            <person name="Toyoda A."/>
            <person name="Oliveira C."/>
            <person name="Osipova E."/>
            <person name="Leigh N.D."/>
            <person name="Simon A."/>
            <person name="Yun M.H."/>
        </authorList>
    </citation>
    <scope>NUCLEOTIDE SEQUENCE</scope>
    <source>
        <strain evidence="2">20211129_DDA</strain>
        <tissue evidence="2">Liver</tissue>
    </source>
</reference>
<organism evidence="2 3">
    <name type="scientific">Pleurodeles waltl</name>
    <name type="common">Iberian ribbed newt</name>
    <dbReference type="NCBI Taxonomy" id="8319"/>
    <lineage>
        <taxon>Eukaryota</taxon>
        <taxon>Metazoa</taxon>
        <taxon>Chordata</taxon>
        <taxon>Craniata</taxon>
        <taxon>Vertebrata</taxon>
        <taxon>Euteleostomi</taxon>
        <taxon>Amphibia</taxon>
        <taxon>Batrachia</taxon>
        <taxon>Caudata</taxon>
        <taxon>Salamandroidea</taxon>
        <taxon>Salamandridae</taxon>
        <taxon>Pleurodelinae</taxon>
        <taxon>Pleurodeles</taxon>
    </lineage>
</organism>
<dbReference type="EMBL" id="JANPWB010000010">
    <property type="protein sequence ID" value="KAJ1137021.1"/>
    <property type="molecule type" value="Genomic_DNA"/>
</dbReference>
<dbReference type="Proteomes" id="UP001066276">
    <property type="component" value="Chromosome 6"/>
</dbReference>